<feature type="region of interest" description="Disordered" evidence="1">
    <location>
        <begin position="267"/>
        <end position="294"/>
    </location>
</feature>
<accession>A0ABT6FIJ0</accession>
<feature type="signal peptide" evidence="2">
    <location>
        <begin position="1"/>
        <end position="25"/>
    </location>
</feature>
<organism evidence="3 4">
    <name type="scientific">Paludisphaera mucosa</name>
    <dbReference type="NCBI Taxonomy" id="3030827"/>
    <lineage>
        <taxon>Bacteria</taxon>
        <taxon>Pseudomonadati</taxon>
        <taxon>Planctomycetota</taxon>
        <taxon>Planctomycetia</taxon>
        <taxon>Isosphaerales</taxon>
        <taxon>Isosphaeraceae</taxon>
        <taxon>Paludisphaera</taxon>
    </lineage>
</organism>
<feature type="chain" id="PRO_5045132921" description="OstA-like protein" evidence="2">
    <location>
        <begin position="26"/>
        <end position="1291"/>
    </location>
</feature>
<dbReference type="Proteomes" id="UP001216907">
    <property type="component" value="Unassembled WGS sequence"/>
</dbReference>
<dbReference type="EMBL" id="JARRAG010000002">
    <property type="protein sequence ID" value="MDG3007395.1"/>
    <property type="molecule type" value="Genomic_DNA"/>
</dbReference>
<evidence type="ECO:0000256" key="2">
    <source>
        <dbReference type="SAM" id="SignalP"/>
    </source>
</evidence>
<dbReference type="RefSeq" id="WP_277863675.1">
    <property type="nucleotide sequence ID" value="NZ_JARRAG010000002.1"/>
</dbReference>
<feature type="region of interest" description="Disordered" evidence="1">
    <location>
        <begin position="1041"/>
        <end position="1073"/>
    </location>
</feature>
<keyword evidence="4" id="KW-1185">Reference proteome</keyword>
<proteinExistence type="predicted"/>
<evidence type="ECO:0000313" key="3">
    <source>
        <dbReference type="EMBL" id="MDG3007395.1"/>
    </source>
</evidence>
<feature type="region of interest" description="Disordered" evidence="1">
    <location>
        <begin position="932"/>
        <end position="955"/>
    </location>
</feature>
<dbReference type="PANTHER" id="PTHR48125">
    <property type="entry name" value="LP07818P1"/>
    <property type="match status" value="1"/>
</dbReference>
<comment type="caution">
    <text evidence="3">The sequence shown here is derived from an EMBL/GenBank/DDBJ whole genome shotgun (WGS) entry which is preliminary data.</text>
</comment>
<evidence type="ECO:0000313" key="4">
    <source>
        <dbReference type="Proteomes" id="UP001216907"/>
    </source>
</evidence>
<sequence>MSSRFVLKKLSKLAMVFGLLTAAHLAYVRAFDRAVAGLRSARGGGELAFQVHDSKSKTMVKRVAAQVFGPDHWTNSDDLLRYVAPDKGVILFAMNFSRPTERDGVRFDGKRIEVDPAAVVLRSPKGGSTRTMTSKNAVIDFNQPFGLNVKADAEPLTVKRARLERDVMIRDDRGTPDDPSDDLVAGPLTNVEYVDDGVNPVIRTDSDVVLVDRNLRVTGTGMEIQLRPKIHGASKGSGFDGAQRLTLFKNIRVTFLDVGSTGMMPDLDAQPASGATAKARTKAGAKPRPKDPADAIPLDVQCAGPLIVELPRSPAAPSVGPPEPAAPTYVEFRSNVVVRRGKLTELPDQIDCDTLHLTLLPDEKKKPVVVAEAEAGAATAAEGGEPQEAQAKGGAFGGLTLRRLKASGHVVWVQSPTKGVKIRCVELLHYKDPAAGKNTTVFNGGGLKKLWFEKRDVAAAGVEPAASQSVTHVWCTDATLTDDGDMGRAALVANGPGLLETRPSPGAAAPPHDVPPARTAVWRDQLWLQNEIAEDGRTPGKVLVLKGSPRVEDRNQKSSLEAADRIVVWLNPTEKAPALTADGREVVPTAFFQPDPAAAAAPKEALPSIRRLLAVQDVHLVDPTRDLRLRERLDVDFEAGTVAASPPITNPNPVAKQADPAPTPEPAPAANGEAVPDLTPVPGQAAAEKPAGPKMTARADRAQAVVIVGAKSAARAGAATPAKTGEEPAYELRDVEMRGDVQLHQDPGEGKKVGTDATGEVLVLRTEAKGQVVFDLYHHDQHSAKGRMVDARKAPKARVTTDTMTIEADTIGVDQKADQAWAYGEGKLIQLTDRGLFTDRPADAPKDGEAPEAAVVKIRKRGGKTLSEKVPIVITWKKMMTFEGVSQDPLKRPAAKIKFIGGAHAQMEDALLHGEESLTAYTDKPIPLVDAGKFSTPAKPKDPNAEAGAEEPEPRADLSMLEVRGTKEIAALAVSRKVHPDRPVLLSQQRLEAGMLIYDRRTGTFKAPGPGEVFLYDRNADPTKAQNPDADAAVAAGPVVRPTAFDPGQDEPGGSKPKLAANPDAPRRAGAAGAKPALAPLVLTQIKFVREMRGRFGSGKQDDVDEQRWAEFFGAVETARGTVANEAVRFDFDRLPPEAYFMTSEMLRVINEPPPPGAAKTANGRNFLKAWDNAYVKARDTALQADVITYDSLNDLVFANGLNGQPVQIVRQNAPGQTMSPGRAQAVRFNPKSGAADLVGPEVWALVDNETGVRPGIVKPYDPNPKAGPKPKKPPVRMQTNPAERKGFTGR</sequence>
<name>A0ABT6FIJ0_9BACT</name>
<feature type="region of interest" description="Disordered" evidence="1">
    <location>
        <begin position="1253"/>
        <end position="1291"/>
    </location>
</feature>
<evidence type="ECO:0008006" key="5">
    <source>
        <dbReference type="Google" id="ProtNLM"/>
    </source>
</evidence>
<feature type="region of interest" description="Disordered" evidence="1">
    <location>
        <begin position="643"/>
        <end position="695"/>
    </location>
</feature>
<feature type="compositionally biased region" description="Low complexity" evidence="1">
    <location>
        <begin position="1060"/>
        <end position="1073"/>
    </location>
</feature>
<reference evidence="3 4" key="1">
    <citation type="submission" date="2023-03" db="EMBL/GenBank/DDBJ databases">
        <title>Paludisphaera mucosa sp. nov. a novel planctomycete from northern fen.</title>
        <authorList>
            <person name="Ivanova A."/>
        </authorList>
    </citation>
    <scope>NUCLEOTIDE SEQUENCE [LARGE SCALE GENOMIC DNA]</scope>
    <source>
        <strain evidence="3 4">Pla2</strain>
    </source>
</reference>
<keyword evidence="2" id="KW-0732">Signal</keyword>
<protein>
    <recommendedName>
        <fullName evidence="5">OstA-like protein</fullName>
    </recommendedName>
</protein>
<evidence type="ECO:0000256" key="1">
    <source>
        <dbReference type="SAM" id="MobiDB-lite"/>
    </source>
</evidence>
<gene>
    <name evidence="3" type="ORF">PZE19_26840</name>
</gene>
<dbReference type="PANTHER" id="PTHR48125:SF12">
    <property type="entry name" value="AT HOOK TRANSCRIPTION FACTOR FAMILY-RELATED"/>
    <property type="match status" value="1"/>
</dbReference>